<dbReference type="InterPro" id="IPR036155">
    <property type="entry name" value="Crypto/Photolyase_N_sf"/>
</dbReference>
<evidence type="ECO:0000259" key="17">
    <source>
        <dbReference type="PROSITE" id="PS00463"/>
    </source>
</evidence>
<keyword evidence="11" id="KW-0539">Nucleus</keyword>
<dbReference type="FunFam" id="4.10.240.10:FF:000031">
    <property type="entry name" value="C6 transcription factor, putative"/>
    <property type="match status" value="1"/>
</dbReference>
<keyword evidence="19" id="KW-1185">Reference proteome</keyword>
<dbReference type="GO" id="GO:0008270">
    <property type="term" value="F:zinc ion binding"/>
    <property type="evidence" value="ECO:0007669"/>
    <property type="project" value="InterPro"/>
</dbReference>
<dbReference type="InterPro" id="IPR051439">
    <property type="entry name" value="XlnR/Xlr1"/>
</dbReference>
<comment type="cofactor">
    <cofactor evidence="1">
        <name>(6R)-5,10-methylene-5,6,7,8-tetrahydrofolate</name>
        <dbReference type="ChEBI" id="CHEBI:15636"/>
    </cofactor>
</comment>
<feature type="binding site" evidence="14">
    <location>
        <begin position="351"/>
        <end position="355"/>
    </location>
    <ligand>
        <name>FAD</name>
        <dbReference type="ChEBI" id="CHEBI:57692"/>
    </ligand>
</feature>
<dbReference type="InterPro" id="IPR006050">
    <property type="entry name" value="DNA_photolyase_N"/>
</dbReference>
<dbReference type="SUPFAM" id="SSF48173">
    <property type="entry name" value="Cryptochrome/photolyase FAD-binding domain"/>
    <property type="match status" value="1"/>
</dbReference>
<dbReference type="GO" id="GO:0003677">
    <property type="term" value="F:DNA binding"/>
    <property type="evidence" value="ECO:0007669"/>
    <property type="project" value="UniProtKB-KW"/>
</dbReference>
<keyword evidence="10" id="KW-0804">Transcription</keyword>
<keyword evidence="5 14" id="KW-0274">FAD</keyword>
<dbReference type="PROSITE" id="PS00691">
    <property type="entry name" value="DNA_PHOTOLYASES_1_2"/>
    <property type="match status" value="1"/>
</dbReference>
<dbReference type="InterPro" id="IPR018394">
    <property type="entry name" value="DNA_photolyase_1_CS_C"/>
</dbReference>
<dbReference type="Pfam" id="PF00875">
    <property type="entry name" value="DNA_photolyase"/>
    <property type="match status" value="1"/>
</dbReference>
<dbReference type="FunFam" id="1.10.579.10:FF:000003">
    <property type="entry name" value="Deoxyribodipyrimidine photo-lyase"/>
    <property type="match status" value="1"/>
</dbReference>
<comment type="cofactor">
    <cofactor evidence="14">
        <name>FAD</name>
        <dbReference type="ChEBI" id="CHEBI:57692"/>
    </cofactor>
    <text evidence="14">Binds 1 FAD per subunit.</text>
</comment>
<evidence type="ECO:0000256" key="16">
    <source>
        <dbReference type="SAM" id="MobiDB-lite"/>
    </source>
</evidence>
<gene>
    <name evidence="18" type="ORF">FE257_000890</name>
</gene>
<feature type="site" description="Electron transfer via tryptophanyl radical" evidence="15">
    <location>
        <position position="501"/>
    </location>
</feature>
<feature type="region of interest" description="Disordered" evidence="16">
    <location>
        <begin position="1"/>
        <end position="45"/>
    </location>
</feature>
<feature type="site" description="Electron transfer via tryptophanyl radical" evidence="15">
    <location>
        <position position="478"/>
    </location>
</feature>
<dbReference type="Gene3D" id="4.10.240.10">
    <property type="entry name" value="Zn(2)-C6 fungal-type DNA-binding domain"/>
    <property type="match status" value="1"/>
</dbReference>
<keyword evidence="6" id="KW-0862">Zinc</keyword>
<reference evidence="18" key="1">
    <citation type="journal article" date="2019" name="Beilstein J. Org. Chem.">
        <title>Nanangenines: drimane sesquiterpenoids as the dominant metabolite cohort of a novel Australian fungus, Aspergillus nanangensis.</title>
        <authorList>
            <person name="Lacey H.J."/>
            <person name="Gilchrist C.L.M."/>
            <person name="Crombie A."/>
            <person name="Kalaitzis J.A."/>
            <person name="Vuong D."/>
            <person name="Rutledge P.J."/>
            <person name="Turner P."/>
            <person name="Pitt J.I."/>
            <person name="Lacey E."/>
            <person name="Chooi Y.H."/>
            <person name="Piggott A.M."/>
        </authorList>
    </citation>
    <scope>NUCLEOTIDE SEQUENCE</scope>
    <source>
        <strain evidence="18">MST-FP2251</strain>
    </source>
</reference>
<dbReference type="Pfam" id="PF00172">
    <property type="entry name" value="Zn_clus"/>
    <property type="match status" value="1"/>
</dbReference>
<dbReference type="GO" id="GO:0000981">
    <property type="term" value="F:DNA-binding transcription factor activity, RNA polymerase II-specific"/>
    <property type="evidence" value="ECO:0007669"/>
    <property type="project" value="InterPro"/>
</dbReference>
<dbReference type="Gene3D" id="3.40.50.620">
    <property type="entry name" value="HUPs"/>
    <property type="match status" value="1"/>
</dbReference>
<evidence type="ECO:0000256" key="3">
    <source>
        <dbReference type="ARBA" id="ARBA00022630"/>
    </source>
</evidence>
<evidence type="ECO:0000256" key="14">
    <source>
        <dbReference type="PIRSR" id="PIRSR602081-1"/>
    </source>
</evidence>
<evidence type="ECO:0000256" key="2">
    <source>
        <dbReference type="ARBA" id="ARBA00005862"/>
    </source>
</evidence>
<keyword evidence="3 14" id="KW-0285">Flavoprotein</keyword>
<keyword evidence="7" id="KW-0157">Chromophore</keyword>
<evidence type="ECO:0000256" key="1">
    <source>
        <dbReference type="ARBA" id="ARBA00001932"/>
    </source>
</evidence>
<dbReference type="CDD" id="cd00067">
    <property type="entry name" value="GAL4"/>
    <property type="match status" value="1"/>
</dbReference>
<feature type="binding site" evidence="14">
    <location>
        <begin position="393"/>
        <end position="400"/>
    </location>
    <ligand>
        <name>FAD</name>
        <dbReference type="ChEBI" id="CHEBI:57692"/>
    </ligand>
</feature>
<name>A0AAD4GQ14_ASPNN</name>
<dbReference type="Proteomes" id="UP001194746">
    <property type="component" value="Unassembled WGS sequence"/>
</dbReference>
<feature type="compositionally biased region" description="Low complexity" evidence="16">
    <location>
        <begin position="9"/>
        <end position="26"/>
    </location>
</feature>
<dbReference type="PROSITE" id="PS00463">
    <property type="entry name" value="ZN2_CY6_FUNGAL_1"/>
    <property type="match status" value="1"/>
</dbReference>
<dbReference type="SUPFAM" id="SSF57701">
    <property type="entry name" value="Zn2/Cys6 DNA-binding domain"/>
    <property type="match status" value="1"/>
</dbReference>
<evidence type="ECO:0000256" key="10">
    <source>
        <dbReference type="ARBA" id="ARBA00023163"/>
    </source>
</evidence>
<dbReference type="PRINTS" id="PR00147">
    <property type="entry name" value="DNAPHOTLYASE"/>
</dbReference>
<sequence>MPRKRKASTRSTTSTSPAPANDSSSSHANKRGRPDLSQPHPNARQSEDFGIVLRDFYPPEMSNARCKAYKDGTLERPMDLVNRVYEETQEQRGPIQSQRAVAYWFKSDLRLHDNRGLQLASQAAREHGIPLIGMYILSPEDLTAHLCSPARVDMTLRTLAQLQKDLSESDIPLYMETQEHRRAIPRRIVELCQTWGANHLFANLEYEVDELRREAKLIRLCATDGIKFEAVHDTCVVPPGLLSSQQGNQYAVYTPWYRSWVAFLKANPEYLELSEEPGANSGDARKHFAELFDCEVPTAPPNKRLSDAQKTHLRQRYPEGEHEALRRLEAFLGEKAKAYDDGRNILAGENTSVLSPYFASGSLSARTAVVQARKANKNLLDRNEPGFISWISEVAWRDFYKHVLVHWPFICMNKCFKPEFTSLDWEYDEDQFQAWCEGRTGVPVVDAAMRQMRHDAWMHNRARMIVSSFLSKDLMIDWRRGERYFMEQLIDGDFASNHGGWGFGSSTGVDPQPYFRIFNPLRQSERFDAEGEYIRHWVPELRDIQGAAVHDPYERGAGAEAERQGYPRPLVDHSQSRSRALERYKAAAKPRRKVPPIPSPETLQRSSSLPDRCQCRPDMDSAQPGEAQSTSAQGPSDDPNNTDPSAAAATKRRWRRNRIACDSCHSRRVRCDRAFPCSRCLRSEIRCEFTRERRKRGRIARSRQTETASTTTEKKNIVDKGPSALPPASIESAVTPAQHDSPSSSFPHRSPATNELTASAPSVDDRRSQAELPLPQPPRRSVPDANNNNNNVTEEWLSGTHVSPGSYDLLGGGAFGEGPVPRMFDVWNGVDLAGYGAPTPRGSKSAGPGQPPGVSTAALKYPVLQPLMPFLDANMPRRLVFDLLELYFTSAFSTHMHPVCHHIHCYVLRKASFLSTENPRPSSPALLASMLWVAALDDRAFALPISPPQRKKICQFLCALTFRSLKPLIHVSFQEQSRPSPNEAAYAPVGPDAPSTTVHHPFEGSGDDRGLVGPAGSLDDVITYIHVASIISSSEQKAASMRWWHAAFTLARELKLNQEIEVMPSVDSHAEGSSPSFDYSLPGWNGVDTGPLFDYSNPARPSLNCVCDHGNDAHSTITEEHREERRRTWWLLYIMDRHLALCYNRPLALLDAESEDLLLPLDEGSWQAGKIHSNSPKPDGPQCLLSGDKNKRRVFPNFICHDHSIFGFFLPLMTITGELIDLNQSRNHPMLGVRFNGKDAWDVHVSEVLRQLEIYKASLTTFAATVSDPDAPILSAYPPLKPDHPVDPGLSQAYSWHTQTVISYASYLVHVLHILLVGKWDPVSLIEDKDFWTSSPAFASTISHALDAADSVNQILRFDPDISFMPYFFGIQLLQGSFLLLLIVERLQKEAGEGILNACEVMIRATESCVVTLNTEYQRNFRQVMRSAVAQARGRPVNHSEIRHRRKAVLALYRWTRKGTGLAL</sequence>
<feature type="domain" description="Zn(2)-C6 fungal-type" evidence="17">
    <location>
        <begin position="660"/>
        <end position="687"/>
    </location>
</feature>
<feature type="binding site" evidence="14">
    <location>
        <position position="390"/>
    </location>
    <ligand>
        <name>FAD</name>
        <dbReference type="ChEBI" id="CHEBI:57692"/>
    </ligand>
</feature>
<comment type="similarity">
    <text evidence="2">Belongs to the DNA photolyase class-1 family.</text>
</comment>
<evidence type="ECO:0000256" key="12">
    <source>
        <dbReference type="ARBA" id="ARBA00055903"/>
    </source>
</evidence>
<keyword evidence="8" id="KW-0805">Transcription regulation</keyword>
<dbReference type="Pfam" id="PF04082">
    <property type="entry name" value="Fungal_trans"/>
    <property type="match status" value="1"/>
</dbReference>
<feature type="binding site" evidence="14">
    <location>
        <position position="339"/>
    </location>
    <ligand>
        <name>FAD</name>
        <dbReference type="ChEBI" id="CHEBI:57692"/>
    </ligand>
</feature>
<feature type="region of interest" description="Disordered" evidence="16">
    <location>
        <begin position="556"/>
        <end position="652"/>
    </location>
</feature>
<dbReference type="InterPro" id="IPR014729">
    <property type="entry name" value="Rossmann-like_a/b/a_fold"/>
</dbReference>
<dbReference type="InterPro" id="IPR005101">
    <property type="entry name" value="Cryptochr/Photolyase_FAD-bd"/>
</dbReference>
<evidence type="ECO:0000256" key="11">
    <source>
        <dbReference type="ARBA" id="ARBA00023242"/>
    </source>
</evidence>
<feature type="region of interest" description="Disordered" evidence="16">
    <location>
        <begin position="979"/>
        <end position="999"/>
    </location>
</feature>
<dbReference type="InterPro" id="IPR002081">
    <property type="entry name" value="Cryptochrome/DNA_photolyase_1"/>
</dbReference>
<dbReference type="InterPro" id="IPR001138">
    <property type="entry name" value="Zn2Cys6_DnaBD"/>
</dbReference>
<dbReference type="PANTHER" id="PTHR47663:SF2">
    <property type="entry name" value="ARABINOLYTIC TRANSCRIPTIONAL ACTIVATOR ARAR-RELATED"/>
    <property type="match status" value="1"/>
</dbReference>
<dbReference type="InterPro" id="IPR007219">
    <property type="entry name" value="XnlR_reg_dom"/>
</dbReference>
<feature type="compositionally biased region" description="Basic and acidic residues" evidence="16">
    <location>
        <begin position="560"/>
        <end position="585"/>
    </location>
</feature>
<dbReference type="InterPro" id="IPR036864">
    <property type="entry name" value="Zn2-C6_fun-type_DNA-bd_sf"/>
</dbReference>
<evidence type="ECO:0000256" key="9">
    <source>
        <dbReference type="ARBA" id="ARBA00023125"/>
    </source>
</evidence>
<evidence type="ECO:0000313" key="19">
    <source>
        <dbReference type="Proteomes" id="UP001194746"/>
    </source>
</evidence>
<comment type="similarity">
    <text evidence="13">Belongs to the xlnR/xlr1 family. araR subfamily.</text>
</comment>
<keyword evidence="9" id="KW-0238">DNA-binding</keyword>
<dbReference type="CDD" id="cd12148">
    <property type="entry name" value="fungal_TF_MHR"/>
    <property type="match status" value="1"/>
</dbReference>
<dbReference type="InterPro" id="IPR036134">
    <property type="entry name" value="Crypto/Photolyase_FAD-like_sf"/>
</dbReference>
<dbReference type="SMART" id="SM00066">
    <property type="entry name" value="GAL4"/>
    <property type="match status" value="1"/>
</dbReference>
<dbReference type="Gene3D" id="1.10.579.10">
    <property type="entry name" value="DNA Cyclobutane Dipyrimidine Photolyase, subunit A, domain 3"/>
    <property type="match status" value="1"/>
</dbReference>
<evidence type="ECO:0000256" key="8">
    <source>
        <dbReference type="ARBA" id="ARBA00023015"/>
    </source>
</evidence>
<feature type="site" description="Electron transfer via tryptophanyl radical" evidence="15">
    <location>
        <position position="425"/>
    </location>
</feature>
<evidence type="ECO:0000256" key="5">
    <source>
        <dbReference type="ARBA" id="ARBA00022827"/>
    </source>
</evidence>
<dbReference type="PANTHER" id="PTHR47663">
    <property type="entry name" value="XYLANOLYTIC TRANSCRIPTIONAL ACTIVATOR XLNR-RELATED"/>
    <property type="match status" value="1"/>
</dbReference>
<dbReference type="GO" id="GO:0006351">
    <property type="term" value="P:DNA-templated transcription"/>
    <property type="evidence" value="ECO:0007669"/>
    <property type="project" value="InterPro"/>
</dbReference>
<evidence type="ECO:0000256" key="7">
    <source>
        <dbReference type="ARBA" id="ARBA00022991"/>
    </source>
</evidence>
<dbReference type="GO" id="GO:0006950">
    <property type="term" value="P:response to stress"/>
    <property type="evidence" value="ECO:0007669"/>
    <property type="project" value="UniProtKB-ARBA"/>
</dbReference>
<evidence type="ECO:0000256" key="4">
    <source>
        <dbReference type="ARBA" id="ARBA00022723"/>
    </source>
</evidence>
<feature type="compositionally biased region" description="Polar residues" evidence="16">
    <location>
        <begin position="626"/>
        <end position="644"/>
    </location>
</feature>
<evidence type="ECO:0000256" key="15">
    <source>
        <dbReference type="PIRSR" id="PIRSR602081-2"/>
    </source>
</evidence>
<accession>A0AAD4GQ14</accession>
<feature type="compositionally biased region" description="Polar residues" evidence="16">
    <location>
        <begin position="738"/>
        <end position="760"/>
    </location>
</feature>
<evidence type="ECO:0000256" key="13">
    <source>
        <dbReference type="ARBA" id="ARBA00061396"/>
    </source>
</evidence>
<dbReference type="SMART" id="SM00906">
    <property type="entry name" value="Fungal_trans"/>
    <property type="match status" value="1"/>
</dbReference>
<organism evidence="18 19">
    <name type="scientific">Aspergillus nanangensis</name>
    <dbReference type="NCBI Taxonomy" id="2582783"/>
    <lineage>
        <taxon>Eukaryota</taxon>
        <taxon>Fungi</taxon>
        <taxon>Dikarya</taxon>
        <taxon>Ascomycota</taxon>
        <taxon>Pezizomycotina</taxon>
        <taxon>Eurotiomycetes</taxon>
        <taxon>Eurotiomycetidae</taxon>
        <taxon>Eurotiales</taxon>
        <taxon>Aspergillaceae</taxon>
        <taxon>Aspergillus</taxon>
        <taxon>Aspergillus subgen. Circumdati</taxon>
    </lineage>
</organism>
<dbReference type="Pfam" id="PF03441">
    <property type="entry name" value="FAD_binding_7"/>
    <property type="match status" value="1"/>
</dbReference>
<dbReference type="GO" id="GO:0009893">
    <property type="term" value="P:positive regulation of metabolic process"/>
    <property type="evidence" value="ECO:0007669"/>
    <property type="project" value="UniProtKB-ARBA"/>
</dbReference>
<comment type="function">
    <text evidence="12">Transcriptional activator of the arabinanolytic system. Involved in the regulation of extracellular arabinanolytic genes and in the regulation of the intracellular activities of L-arabinose catabolic genes in the pentose catabolic pathway (PCP) in response to the presence of L-arabinose.</text>
</comment>
<comment type="caution">
    <text evidence="18">The sequence shown here is derived from an EMBL/GenBank/DDBJ whole genome shotgun (WGS) entry which is preliminary data.</text>
</comment>
<dbReference type="Gene3D" id="1.25.40.80">
    <property type="match status" value="1"/>
</dbReference>
<keyword evidence="4" id="KW-0479">Metal-binding</keyword>
<dbReference type="SUPFAM" id="SSF52425">
    <property type="entry name" value="Cryptochrome/photolyase, N-terminal domain"/>
    <property type="match status" value="1"/>
</dbReference>
<dbReference type="PROSITE" id="PS00394">
    <property type="entry name" value="DNA_PHOTOLYASES_1_1"/>
    <property type="match status" value="1"/>
</dbReference>
<evidence type="ECO:0000256" key="6">
    <source>
        <dbReference type="ARBA" id="ARBA00022833"/>
    </source>
</evidence>
<protein>
    <recommendedName>
        <fullName evidence="17">Zn(2)-C6 fungal-type domain-containing protein</fullName>
    </recommendedName>
</protein>
<evidence type="ECO:0000313" key="18">
    <source>
        <dbReference type="EMBL" id="KAF9884980.1"/>
    </source>
</evidence>
<feature type="region of interest" description="Disordered" evidence="16">
    <location>
        <begin position="693"/>
        <end position="799"/>
    </location>
</feature>
<feature type="binding site" evidence="14">
    <location>
        <begin position="491"/>
        <end position="493"/>
    </location>
    <ligand>
        <name>FAD</name>
        <dbReference type="ChEBI" id="CHEBI:57692"/>
    </ligand>
</feature>
<proteinExistence type="inferred from homology"/>
<reference evidence="18" key="2">
    <citation type="submission" date="2020-02" db="EMBL/GenBank/DDBJ databases">
        <authorList>
            <person name="Gilchrist C.L.M."/>
            <person name="Chooi Y.-H."/>
        </authorList>
    </citation>
    <scope>NUCLEOTIDE SEQUENCE</scope>
    <source>
        <strain evidence="18">MST-FP2251</strain>
    </source>
</reference>
<dbReference type="EMBL" id="VCAU01000107">
    <property type="protein sequence ID" value="KAF9884980.1"/>
    <property type="molecule type" value="Genomic_DNA"/>
</dbReference>